<feature type="transmembrane region" description="Helical" evidence="2">
    <location>
        <begin position="37"/>
        <end position="58"/>
    </location>
</feature>
<sequence length="98" mass="10950">MSGWPDYLEAELIYFDIHFLARHCNKFQLWNEICSIVTMRTLTLIALAALLAVVVARAGPGRDKAERKPGTAAGRKRVDPDAMTDAEGEEFEKVCPKN</sequence>
<name>A0A2A2KGT5_9BILA</name>
<accession>A0A2A2KGT5</accession>
<dbReference type="Proteomes" id="UP000218231">
    <property type="component" value="Unassembled WGS sequence"/>
</dbReference>
<dbReference type="AlphaFoldDB" id="A0A2A2KGT5"/>
<evidence type="ECO:0000256" key="1">
    <source>
        <dbReference type="SAM" id="MobiDB-lite"/>
    </source>
</evidence>
<reference evidence="3 4" key="1">
    <citation type="journal article" date="2017" name="Curr. Biol.">
        <title>Genome architecture and evolution of a unichromosomal asexual nematode.</title>
        <authorList>
            <person name="Fradin H."/>
            <person name="Zegar C."/>
            <person name="Gutwein M."/>
            <person name="Lucas J."/>
            <person name="Kovtun M."/>
            <person name="Corcoran D."/>
            <person name="Baugh L.R."/>
            <person name="Kiontke K."/>
            <person name="Gunsalus K."/>
            <person name="Fitch D.H."/>
            <person name="Piano F."/>
        </authorList>
    </citation>
    <scope>NUCLEOTIDE SEQUENCE [LARGE SCALE GENOMIC DNA]</scope>
    <source>
        <strain evidence="3">PF1309</strain>
    </source>
</reference>
<proteinExistence type="predicted"/>
<keyword evidence="2" id="KW-0472">Membrane</keyword>
<protein>
    <submittedName>
        <fullName evidence="3">Uncharacterized protein</fullName>
    </submittedName>
</protein>
<keyword evidence="2" id="KW-1133">Transmembrane helix</keyword>
<feature type="compositionally biased region" description="Basic and acidic residues" evidence="1">
    <location>
        <begin position="60"/>
        <end position="69"/>
    </location>
</feature>
<comment type="caution">
    <text evidence="3">The sequence shown here is derived from an EMBL/GenBank/DDBJ whole genome shotgun (WGS) entry which is preliminary data.</text>
</comment>
<dbReference type="EMBL" id="LIAE01008649">
    <property type="protein sequence ID" value="PAV73137.1"/>
    <property type="molecule type" value="Genomic_DNA"/>
</dbReference>
<keyword evidence="2" id="KW-0812">Transmembrane</keyword>
<evidence type="ECO:0000313" key="3">
    <source>
        <dbReference type="EMBL" id="PAV73137.1"/>
    </source>
</evidence>
<organism evidence="3 4">
    <name type="scientific">Diploscapter pachys</name>
    <dbReference type="NCBI Taxonomy" id="2018661"/>
    <lineage>
        <taxon>Eukaryota</taxon>
        <taxon>Metazoa</taxon>
        <taxon>Ecdysozoa</taxon>
        <taxon>Nematoda</taxon>
        <taxon>Chromadorea</taxon>
        <taxon>Rhabditida</taxon>
        <taxon>Rhabditina</taxon>
        <taxon>Rhabditomorpha</taxon>
        <taxon>Rhabditoidea</taxon>
        <taxon>Rhabditidae</taxon>
        <taxon>Diploscapter</taxon>
    </lineage>
</organism>
<evidence type="ECO:0000256" key="2">
    <source>
        <dbReference type="SAM" id="Phobius"/>
    </source>
</evidence>
<keyword evidence="4" id="KW-1185">Reference proteome</keyword>
<evidence type="ECO:0000313" key="4">
    <source>
        <dbReference type="Proteomes" id="UP000218231"/>
    </source>
</evidence>
<feature type="region of interest" description="Disordered" evidence="1">
    <location>
        <begin position="60"/>
        <end position="98"/>
    </location>
</feature>
<gene>
    <name evidence="3" type="ORF">WR25_12669</name>
</gene>